<dbReference type="EMBL" id="JAFVMH010000001">
    <property type="protein sequence ID" value="MBO1323716.1"/>
    <property type="molecule type" value="Genomic_DNA"/>
</dbReference>
<feature type="transmembrane region" description="Helical" evidence="7">
    <location>
        <begin position="286"/>
        <end position="307"/>
    </location>
</feature>
<keyword evidence="4 7" id="KW-1133">Transmembrane helix</keyword>
<evidence type="ECO:0000256" key="6">
    <source>
        <dbReference type="SAM" id="MobiDB-lite"/>
    </source>
</evidence>
<dbReference type="AlphaFoldDB" id="A0A939HMN4"/>
<feature type="transmembrane region" description="Helical" evidence="7">
    <location>
        <begin position="50"/>
        <end position="67"/>
    </location>
</feature>
<proteinExistence type="predicted"/>
<dbReference type="InterPro" id="IPR004840">
    <property type="entry name" value="Amino_acid_permease_CS"/>
</dbReference>
<keyword evidence="5 7" id="KW-0472">Membrane</keyword>
<keyword evidence="10" id="KW-1185">Reference proteome</keyword>
<evidence type="ECO:0000256" key="4">
    <source>
        <dbReference type="ARBA" id="ARBA00022989"/>
    </source>
</evidence>
<organism evidence="9 10">
    <name type="scientific">Acetobacter garciniae</name>
    <dbReference type="NCBI Taxonomy" id="2817435"/>
    <lineage>
        <taxon>Bacteria</taxon>
        <taxon>Pseudomonadati</taxon>
        <taxon>Pseudomonadota</taxon>
        <taxon>Alphaproteobacteria</taxon>
        <taxon>Acetobacterales</taxon>
        <taxon>Acetobacteraceae</taxon>
        <taxon>Acetobacter</taxon>
    </lineage>
</organism>
<dbReference type="PIRSF" id="PIRSF006060">
    <property type="entry name" value="AA_transporter"/>
    <property type="match status" value="1"/>
</dbReference>
<feature type="transmembrane region" description="Helical" evidence="7">
    <location>
        <begin position="21"/>
        <end position="44"/>
    </location>
</feature>
<dbReference type="GO" id="GO:0016020">
    <property type="term" value="C:membrane"/>
    <property type="evidence" value="ECO:0007669"/>
    <property type="project" value="UniProtKB-SubCell"/>
</dbReference>
<feature type="transmembrane region" description="Helical" evidence="7">
    <location>
        <begin position="98"/>
        <end position="119"/>
    </location>
</feature>
<evidence type="ECO:0000256" key="2">
    <source>
        <dbReference type="ARBA" id="ARBA00022448"/>
    </source>
</evidence>
<feature type="transmembrane region" description="Helical" evidence="7">
    <location>
        <begin position="246"/>
        <end position="266"/>
    </location>
</feature>
<protein>
    <submittedName>
        <fullName evidence="9">Amino acid permease</fullName>
    </submittedName>
</protein>
<comment type="subcellular location">
    <subcellularLocation>
        <location evidence="1">Membrane</location>
        <topology evidence="1">Multi-pass membrane protein</topology>
    </subcellularLocation>
</comment>
<evidence type="ECO:0000313" key="9">
    <source>
        <dbReference type="EMBL" id="MBO1323716.1"/>
    </source>
</evidence>
<evidence type="ECO:0000256" key="5">
    <source>
        <dbReference type="ARBA" id="ARBA00023136"/>
    </source>
</evidence>
<dbReference type="FunFam" id="1.20.1740.10:FF:000001">
    <property type="entry name" value="Amino acid permease"/>
    <property type="match status" value="1"/>
</dbReference>
<dbReference type="Pfam" id="PF00324">
    <property type="entry name" value="AA_permease"/>
    <property type="match status" value="1"/>
</dbReference>
<feature type="transmembrane region" description="Helical" evidence="7">
    <location>
        <begin position="429"/>
        <end position="449"/>
    </location>
</feature>
<feature type="transmembrane region" description="Helical" evidence="7">
    <location>
        <begin position="395"/>
        <end position="423"/>
    </location>
</feature>
<dbReference type="GO" id="GO:0006865">
    <property type="term" value="P:amino acid transport"/>
    <property type="evidence" value="ECO:0007669"/>
    <property type="project" value="InterPro"/>
</dbReference>
<feature type="transmembrane region" description="Helical" evidence="7">
    <location>
        <begin position="359"/>
        <end position="383"/>
    </location>
</feature>
<feature type="transmembrane region" description="Helical" evidence="7">
    <location>
        <begin position="125"/>
        <end position="142"/>
    </location>
</feature>
<feature type="region of interest" description="Disordered" evidence="6">
    <location>
        <begin position="459"/>
        <end position="489"/>
    </location>
</feature>
<evidence type="ECO:0000256" key="1">
    <source>
        <dbReference type="ARBA" id="ARBA00004141"/>
    </source>
</evidence>
<keyword evidence="2" id="KW-0813">Transport</keyword>
<evidence type="ECO:0000256" key="3">
    <source>
        <dbReference type="ARBA" id="ARBA00022692"/>
    </source>
</evidence>
<sequence length="489" mass="51160">MAEPGSATVDKQVAGLRNRHIAMISLGGTIGAGLFVGSGAAIAATGPAVVLAYLLVGGLVVLVMRMLGEMVVADPGRGSFVEYIRAAHGDRMGFTAGWLYCFFWIVALGSEAIAGAILLRDWINLPVWLLAILIIGVLKAVNFAAPRIFGECEFWLSTIKVVSIVAFVLLSALYVSHVFGPGVAVTHNVMGHGGVFPFGAAAVISIIPTVMFSMIGAEIATVAAAESPEPHKSIARVTRSLGLRVTLFYVLAISMILIVVPWTSIVGGQSPFVAAMDVMGVPGAGLMMRIVVLSAILSCLNSCLYITSRVLTELATRGDAPAILARRAASGAPRAAIAFSALAGTLVAFSSILAPNTIFVFLLSCSGGVILVIYTLIVTAYIVSRNKARRTGREAGLYTLPLFPLCNYATLAAAGLVFGTMFLNPDQRMTALASLATSLACYGLGSFFIGRREARLARPDGWTKPKAPARPARPTPGLGSGNAHAVEPR</sequence>
<dbReference type="PROSITE" id="PS00218">
    <property type="entry name" value="AMINO_ACID_PERMEASE_1"/>
    <property type="match status" value="1"/>
</dbReference>
<feature type="transmembrane region" description="Helical" evidence="7">
    <location>
        <begin position="335"/>
        <end position="353"/>
    </location>
</feature>
<feature type="transmembrane region" description="Helical" evidence="7">
    <location>
        <begin position="154"/>
        <end position="175"/>
    </location>
</feature>
<feature type="transmembrane region" description="Helical" evidence="7">
    <location>
        <begin position="195"/>
        <end position="225"/>
    </location>
</feature>
<dbReference type="RefSeq" id="WP_207844200.1">
    <property type="nucleotide sequence ID" value="NZ_JAFVMH010000001.1"/>
</dbReference>
<reference evidence="9" key="1">
    <citation type="submission" date="2021-03" db="EMBL/GenBank/DDBJ databases">
        <title>The complete genome sequence of Acetobacter sp. TBRC 12339.</title>
        <authorList>
            <person name="Charoenyingcharoen P."/>
            <person name="Yukphan P."/>
        </authorList>
    </citation>
    <scope>NUCLEOTIDE SEQUENCE</scope>
    <source>
        <strain evidence="9">TBRC 12339</strain>
    </source>
</reference>
<evidence type="ECO:0000313" key="10">
    <source>
        <dbReference type="Proteomes" id="UP000664073"/>
    </source>
</evidence>
<dbReference type="PANTHER" id="PTHR43495:SF5">
    <property type="entry name" value="GAMMA-AMINOBUTYRIC ACID PERMEASE"/>
    <property type="match status" value="1"/>
</dbReference>
<dbReference type="PANTHER" id="PTHR43495">
    <property type="entry name" value="GABA PERMEASE"/>
    <property type="match status" value="1"/>
</dbReference>
<evidence type="ECO:0000256" key="7">
    <source>
        <dbReference type="SAM" id="Phobius"/>
    </source>
</evidence>
<dbReference type="InterPro" id="IPR004841">
    <property type="entry name" value="AA-permease/SLC12A_dom"/>
</dbReference>
<gene>
    <name evidence="9" type="ORF">J2D77_00915</name>
</gene>
<keyword evidence="3 7" id="KW-0812">Transmembrane</keyword>
<name>A0A939HMN4_9PROT</name>
<accession>A0A939HMN4</accession>
<feature type="domain" description="Amino acid permease/ SLC12A" evidence="8">
    <location>
        <begin position="20"/>
        <end position="428"/>
    </location>
</feature>
<dbReference type="GO" id="GO:0055085">
    <property type="term" value="P:transmembrane transport"/>
    <property type="evidence" value="ECO:0007669"/>
    <property type="project" value="InterPro"/>
</dbReference>
<dbReference type="Gene3D" id="1.20.1740.10">
    <property type="entry name" value="Amino acid/polyamine transporter I"/>
    <property type="match status" value="1"/>
</dbReference>
<evidence type="ECO:0000259" key="8">
    <source>
        <dbReference type="Pfam" id="PF00324"/>
    </source>
</evidence>
<comment type="caution">
    <text evidence="9">The sequence shown here is derived from an EMBL/GenBank/DDBJ whole genome shotgun (WGS) entry which is preliminary data.</text>
</comment>
<dbReference type="Proteomes" id="UP000664073">
    <property type="component" value="Unassembled WGS sequence"/>
</dbReference>
<feature type="compositionally biased region" description="Low complexity" evidence="6">
    <location>
        <begin position="464"/>
        <end position="476"/>
    </location>
</feature>